<reference evidence="1 2" key="1">
    <citation type="submission" date="2019-07" db="EMBL/GenBank/DDBJ databases">
        <title>Sphingomonas solaris sp. nov., isolated from a solar panel from Boston, Massachusetts.</title>
        <authorList>
            <person name="Tanner K."/>
            <person name="Pascual J."/>
            <person name="Mancuso C."/>
            <person name="Pereto J."/>
            <person name="Khalil A."/>
            <person name="Vilanova C."/>
        </authorList>
    </citation>
    <scope>NUCLEOTIDE SEQUENCE [LARGE SCALE GENOMIC DNA]</scope>
    <source>
        <strain evidence="1 2">R4DWN</strain>
    </source>
</reference>
<organism evidence="1 2">
    <name type="scientific">Alterirhizorhabdus solaris</name>
    <dbReference type="NCBI Taxonomy" id="2529389"/>
    <lineage>
        <taxon>Bacteria</taxon>
        <taxon>Pseudomonadati</taxon>
        <taxon>Pseudomonadota</taxon>
        <taxon>Alphaproteobacteria</taxon>
        <taxon>Sphingomonadales</taxon>
        <taxon>Rhizorhabdaceae</taxon>
        <taxon>Alterirhizorhabdus</taxon>
    </lineage>
</organism>
<comment type="caution">
    <text evidence="1">The sequence shown here is derived from an EMBL/GenBank/DDBJ whole genome shotgun (WGS) entry which is preliminary data.</text>
</comment>
<accession>A0A558RAP0</accession>
<dbReference type="EMBL" id="VNIM01000010">
    <property type="protein sequence ID" value="TVV76455.1"/>
    <property type="molecule type" value="Genomic_DNA"/>
</dbReference>
<dbReference type="Proteomes" id="UP000318681">
    <property type="component" value="Unassembled WGS sequence"/>
</dbReference>
<evidence type="ECO:0000313" key="2">
    <source>
        <dbReference type="Proteomes" id="UP000318681"/>
    </source>
</evidence>
<proteinExistence type="predicted"/>
<keyword evidence="2" id="KW-1185">Reference proteome</keyword>
<dbReference type="AlphaFoldDB" id="A0A558RAP0"/>
<gene>
    <name evidence="1" type="ORF">FOY91_04320</name>
</gene>
<evidence type="ECO:0000313" key="1">
    <source>
        <dbReference type="EMBL" id="TVV76455.1"/>
    </source>
</evidence>
<dbReference type="OrthoDB" id="7509779at2"/>
<protein>
    <submittedName>
        <fullName evidence="1">Uncharacterized protein</fullName>
    </submittedName>
</protein>
<sequence>MSEASWGDATKTPTIEWRMSASLENVARGDGEMAEVTSLEGAVRAWLDLHPEHRIAATLTPERPVLIDGISHASFAGDGIAILSEQLPSAETQQD</sequence>
<name>A0A558RAP0_9SPHN</name>